<reference evidence="1 2" key="1">
    <citation type="submission" date="2016-11" db="EMBL/GenBank/DDBJ databases">
        <authorList>
            <person name="Jaros S."/>
            <person name="Januszkiewicz K."/>
            <person name="Wedrychowicz H."/>
        </authorList>
    </citation>
    <scope>NUCLEOTIDE SEQUENCE [LARGE SCALE GENOMIC DNA]</scope>
    <source>
        <strain evidence="1 2">CGMCC 1.6102</strain>
    </source>
</reference>
<dbReference type="Pfam" id="PF03966">
    <property type="entry name" value="Trm112p"/>
    <property type="match status" value="1"/>
</dbReference>
<proteinExistence type="predicted"/>
<sequence>MKLTTIDKLCCPFDHADLELTRITEDTGGKIIEGWLYCPDCKRIYPIVKGIPIMSPDAYREFEMEKPLFEKWQKQLKGRKVKNFRLIE</sequence>
<dbReference type="AlphaFoldDB" id="A0A1M7P1G7"/>
<dbReference type="SUPFAM" id="SSF158997">
    <property type="entry name" value="Trm112p-like"/>
    <property type="match status" value="1"/>
</dbReference>
<protein>
    <submittedName>
        <fullName evidence="1">Uncharacterized conserved protein YbaR, Trm112 family</fullName>
    </submittedName>
</protein>
<dbReference type="Proteomes" id="UP000184513">
    <property type="component" value="Unassembled WGS sequence"/>
</dbReference>
<dbReference type="STRING" id="388280.SAMN04488057_106251"/>
<keyword evidence="2" id="KW-1185">Reference proteome</keyword>
<dbReference type="Gene3D" id="2.20.25.10">
    <property type="match status" value="1"/>
</dbReference>
<organism evidence="1 2">
    <name type="scientific">Cyclobacterium lianum</name>
    <dbReference type="NCBI Taxonomy" id="388280"/>
    <lineage>
        <taxon>Bacteria</taxon>
        <taxon>Pseudomonadati</taxon>
        <taxon>Bacteroidota</taxon>
        <taxon>Cytophagia</taxon>
        <taxon>Cytophagales</taxon>
        <taxon>Cyclobacteriaceae</taxon>
        <taxon>Cyclobacterium</taxon>
    </lineage>
</organism>
<accession>A0A1M7P1G7</accession>
<dbReference type="EMBL" id="FRCY01000006">
    <property type="protein sequence ID" value="SHN10335.1"/>
    <property type="molecule type" value="Genomic_DNA"/>
</dbReference>
<dbReference type="OrthoDB" id="678493at2"/>
<dbReference type="RefSeq" id="WP_073094878.1">
    <property type="nucleotide sequence ID" value="NZ_FRCY01000006.1"/>
</dbReference>
<evidence type="ECO:0000313" key="2">
    <source>
        <dbReference type="Proteomes" id="UP000184513"/>
    </source>
</evidence>
<name>A0A1M7P1G7_9BACT</name>
<gene>
    <name evidence="1" type="ORF">SAMN04488057_106251</name>
</gene>
<dbReference type="InterPro" id="IPR005651">
    <property type="entry name" value="Trm112-like"/>
</dbReference>
<evidence type="ECO:0000313" key="1">
    <source>
        <dbReference type="EMBL" id="SHN10335.1"/>
    </source>
</evidence>